<proteinExistence type="predicted"/>
<reference evidence="2 3" key="1">
    <citation type="submission" date="2018-12" db="EMBL/GenBank/DDBJ databases">
        <title>Venturia inaequalis Genome Resource.</title>
        <authorList>
            <person name="Lichtner F.J."/>
        </authorList>
    </citation>
    <scope>NUCLEOTIDE SEQUENCE [LARGE SCALE GENOMIC DNA]</scope>
    <source>
        <strain evidence="2 3">120213</strain>
    </source>
</reference>
<protein>
    <submittedName>
        <fullName evidence="2">Uncharacterized protein</fullName>
    </submittedName>
</protein>
<feature type="compositionally biased region" description="Polar residues" evidence="1">
    <location>
        <begin position="38"/>
        <end position="53"/>
    </location>
</feature>
<dbReference type="EMBL" id="WNWS01000524">
    <property type="protein sequence ID" value="KAE9966333.1"/>
    <property type="molecule type" value="Genomic_DNA"/>
</dbReference>
<dbReference type="AlphaFoldDB" id="A0A8H3UBL6"/>
<comment type="caution">
    <text evidence="2">The sequence shown here is derived from an EMBL/GenBank/DDBJ whole genome shotgun (WGS) entry which is preliminary data.</text>
</comment>
<accession>A0A8H3UBL6</accession>
<sequence length="86" mass="9445">MSLQLPTPIPAHISVLSHKTKSVHFGKQNPLIHRSKPTHSYQINTPNLTKCNHQQPPPSPPSSSQRHHITARNRVHAAASKNLAAA</sequence>
<feature type="compositionally biased region" description="Basic residues" evidence="1">
    <location>
        <begin position="65"/>
        <end position="75"/>
    </location>
</feature>
<dbReference type="Proteomes" id="UP000447873">
    <property type="component" value="Unassembled WGS sequence"/>
</dbReference>
<evidence type="ECO:0000256" key="1">
    <source>
        <dbReference type="SAM" id="MobiDB-lite"/>
    </source>
</evidence>
<feature type="region of interest" description="Disordered" evidence="1">
    <location>
        <begin position="26"/>
        <end position="86"/>
    </location>
</feature>
<gene>
    <name evidence="2" type="ORF">EG328_009006</name>
</gene>
<name>A0A8H3UBL6_VENIN</name>
<evidence type="ECO:0000313" key="2">
    <source>
        <dbReference type="EMBL" id="KAE9966333.1"/>
    </source>
</evidence>
<organism evidence="2 3">
    <name type="scientific">Venturia inaequalis</name>
    <name type="common">Apple scab fungus</name>
    <dbReference type="NCBI Taxonomy" id="5025"/>
    <lineage>
        <taxon>Eukaryota</taxon>
        <taxon>Fungi</taxon>
        <taxon>Dikarya</taxon>
        <taxon>Ascomycota</taxon>
        <taxon>Pezizomycotina</taxon>
        <taxon>Dothideomycetes</taxon>
        <taxon>Pleosporomycetidae</taxon>
        <taxon>Venturiales</taxon>
        <taxon>Venturiaceae</taxon>
        <taxon>Venturia</taxon>
    </lineage>
</organism>
<evidence type="ECO:0000313" key="3">
    <source>
        <dbReference type="Proteomes" id="UP000447873"/>
    </source>
</evidence>